<feature type="signal peptide" evidence="1">
    <location>
        <begin position="1"/>
        <end position="21"/>
    </location>
</feature>
<dbReference type="Proteomes" id="UP001174909">
    <property type="component" value="Unassembled WGS sequence"/>
</dbReference>
<proteinExistence type="predicted"/>
<reference evidence="2" key="1">
    <citation type="submission" date="2023-03" db="EMBL/GenBank/DDBJ databases">
        <authorList>
            <person name="Steffen K."/>
            <person name="Cardenas P."/>
        </authorList>
    </citation>
    <scope>NUCLEOTIDE SEQUENCE</scope>
</reference>
<evidence type="ECO:0000313" key="3">
    <source>
        <dbReference type="Proteomes" id="UP001174909"/>
    </source>
</evidence>
<organism evidence="2 3">
    <name type="scientific">Geodia barretti</name>
    <name type="common">Barrett's horny sponge</name>
    <dbReference type="NCBI Taxonomy" id="519541"/>
    <lineage>
        <taxon>Eukaryota</taxon>
        <taxon>Metazoa</taxon>
        <taxon>Porifera</taxon>
        <taxon>Demospongiae</taxon>
        <taxon>Heteroscleromorpha</taxon>
        <taxon>Tetractinellida</taxon>
        <taxon>Astrophorina</taxon>
        <taxon>Geodiidae</taxon>
        <taxon>Geodia</taxon>
    </lineage>
</organism>
<sequence length="96" mass="10235">MSRLLISAALLVGLSFAVSSAAPLQTYAQVAAEGPRCTSPTNPDKTMNCAVMLQMADMLLQTYADGMKECKFCQGMHHSHGLCMHAVIVNSSPPHV</sequence>
<accession>A0AA35W996</accession>
<dbReference type="EMBL" id="CASHTH010000551">
    <property type="protein sequence ID" value="CAI8004160.1"/>
    <property type="molecule type" value="Genomic_DNA"/>
</dbReference>
<keyword evidence="3" id="KW-1185">Reference proteome</keyword>
<evidence type="ECO:0000256" key="1">
    <source>
        <dbReference type="SAM" id="SignalP"/>
    </source>
</evidence>
<name>A0AA35W996_GEOBA</name>
<protein>
    <submittedName>
        <fullName evidence="2">Uncharacterized protein</fullName>
    </submittedName>
</protein>
<gene>
    <name evidence="2" type="ORF">GBAR_LOCUS3845</name>
</gene>
<comment type="caution">
    <text evidence="2">The sequence shown here is derived from an EMBL/GenBank/DDBJ whole genome shotgun (WGS) entry which is preliminary data.</text>
</comment>
<keyword evidence="1" id="KW-0732">Signal</keyword>
<dbReference type="AlphaFoldDB" id="A0AA35W996"/>
<evidence type="ECO:0000313" key="2">
    <source>
        <dbReference type="EMBL" id="CAI8004160.1"/>
    </source>
</evidence>
<feature type="chain" id="PRO_5041369847" evidence="1">
    <location>
        <begin position="22"/>
        <end position="96"/>
    </location>
</feature>